<protein>
    <submittedName>
        <fullName evidence="1">Uncharacterized protein</fullName>
    </submittedName>
</protein>
<name>A0A645IFN5_9ZZZZ</name>
<organism evidence="1">
    <name type="scientific">bioreactor metagenome</name>
    <dbReference type="NCBI Taxonomy" id="1076179"/>
    <lineage>
        <taxon>unclassified sequences</taxon>
        <taxon>metagenomes</taxon>
        <taxon>ecological metagenomes</taxon>
    </lineage>
</organism>
<sequence length="79" mass="7860">MDAGLSPAGRSALSSAGSQLVGSLEACAASLARLAEVSRGQHAAGAAVEEIAAALEVTVEFAEALISADRTPTVRLQIP</sequence>
<evidence type="ECO:0000313" key="1">
    <source>
        <dbReference type="EMBL" id="MPN49642.1"/>
    </source>
</evidence>
<gene>
    <name evidence="1" type="ORF">SDC9_197264</name>
</gene>
<dbReference type="AlphaFoldDB" id="A0A645IFN5"/>
<comment type="caution">
    <text evidence="1">The sequence shown here is derived from an EMBL/GenBank/DDBJ whole genome shotgun (WGS) entry which is preliminary data.</text>
</comment>
<proteinExistence type="predicted"/>
<dbReference type="EMBL" id="VSSQ01113079">
    <property type="protein sequence ID" value="MPN49642.1"/>
    <property type="molecule type" value="Genomic_DNA"/>
</dbReference>
<accession>A0A645IFN5</accession>
<reference evidence="1" key="1">
    <citation type="submission" date="2019-08" db="EMBL/GenBank/DDBJ databases">
        <authorList>
            <person name="Kucharzyk K."/>
            <person name="Murdoch R.W."/>
            <person name="Higgins S."/>
            <person name="Loffler F."/>
        </authorList>
    </citation>
    <scope>NUCLEOTIDE SEQUENCE</scope>
</reference>